<evidence type="ECO:0000313" key="1">
    <source>
        <dbReference type="EMBL" id="OBU00709.1"/>
    </source>
</evidence>
<reference evidence="1 2" key="1">
    <citation type="submission" date="2016-03" db="EMBL/GenBank/DDBJ databases">
        <title>Comparative genomics of Pseudogymnoascus destructans, the fungus causing white-nose syndrome of bats.</title>
        <authorList>
            <person name="Palmer J.M."/>
            <person name="Drees K.P."/>
            <person name="Foster J.T."/>
            <person name="Lindner D.L."/>
        </authorList>
    </citation>
    <scope>NUCLEOTIDE SEQUENCE [LARGE SCALE GENOMIC DNA]</scope>
    <source>
        <strain evidence="1 2">UAMH 10579</strain>
    </source>
</reference>
<proteinExistence type="predicted"/>
<name>A0A1B8GY11_9PEZI</name>
<evidence type="ECO:0000313" key="2">
    <source>
        <dbReference type="Proteomes" id="UP000091956"/>
    </source>
</evidence>
<reference evidence="2" key="2">
    <citation type="journal article" date="2018" name="Nat. Commun.">
        <title>Extreme sensitivity to ultraviolet light in the fungal pathogen causing white-nose syndrome of bats.</title>
        <authorList>
            <person name="Palmer J.M."/>
            <person name="Drees K.P."/>
            <person name="Foster J.T."/>
            <person name="Lindner D.L."/>
        </authorList>
    </citation>
    <scope>NUCLEOTIDE SEQUENCE [LARGE SCALE GENOMIC DNA]</scope>
    <source>
        <strain evidence="2">UAMH 10579</strain>
    </source>
</reference>
<sequence length="102" mass="11322">MYANPNFVVPLRRPSSTMAGLVWQVGRRTLGDGRERQAFRTSQLLAAFKALGVEGYGQEEYWLAGKASVGLKGFVGLWERGLKMPEDMRKKSLNEAESLMAG</sequence>
<keyword evidence="2" id="KW-1185">Reference proteome</keyword>
<dbReference type="EMBL" id="KV460208">
    <property type="protein sequence ID" value="OBU00709.1"/>
    <property type="molecule type" value="Genomic_DNA"/>
</dbReference>
<dbReference type="Proteomes" id="UP000091956">
    <property type="component" value="Unassembled WGS sequence"/>
</dbReference>
<gene>
    <name evidence="1" type="ORF">VE01_01056</name>
</gene>
<dbReference type="RefSeq" id="XP_018134441.1">
    <property type="nucleotide sequence ID" value="XM_018270584.1"/>
</dbReference>
<dbReference type="AlphaFoldDB" id="A0A1B8GY11"/>
<organism evidence="1 2">
    <name type="scientific">Pseudogymnoascus verrucosus</name>
    <dbReference type="NCBI Taxonomy" id="342668"/>
    <lineage>
        <taxon>Eukaryota</taxon>
        <taxon>Fungi</taxon>
        <taxon>Dikarya</taxon>
        <taxon>Ascomycota</taxon>
        <taxon>Pezizomycotina</taxon>
        <taxon>Leotiomycetes</taxon>
        <taxon>Thelebolales</taxon>
        <taxon>Thelebolaceae</taxon>
        <taxon>Pseudogymnoascus</taxon>
    </lineage>
</organism>
<dbReference type="OrthoDB" id="3439421at2759"/>
<protein>
    <submittedName>
        <fullName evidence="1">Uncharacterized protein</fullName>
    </submittedName>
</protein>
<dbReference type="GeneID" id="28834442"/>
<accession>A0A1B8GY11</accession>